<keyword evidence="2" id="KW-1185">Reference proteome</keyword>
<evidence type="ECO:0000313" key="1">
    <source>
        <dbReference type="EMBL" id="KAI0038906.1"/>
    </source>
</evidence>
<gene>
    <name evidence="1" type="ORF">FA95DRAFT_1567468</name>
</gene>
<comment type="caution">
    <text evidence="1">The sequence shown here is derived from an EMBL/GenBank/DDBJ whole genome shotgun (WGS) entry which is preliminary data.</text>
</comment>
<dbReference type="EMBL" id="MU276390">
    <property type="protein sequence ID" value="KAI0038906.1"/>
    <property type="molecule type" value="Genomic_DNA"/>
</dbReference>
<sequence length="245" mass="26638">MNEEGQRKAVKGDSREALLRASRRQGKPGEAHAGSDIWPRPPSLTSPIALTRRSSSLGDATLAEKLVHTHSPPPPASFPLLPCPTFTPIQQAQVSKFHELVVSAILCQLRAPCALACVPAVNVRAGGMSSSSTRSPQVLSVQHEIHASGGWMRDEETLSIPPAQYPKQNAEPHVPLMPRLSSAQAVRVLTETHLTNRASLTSASPHKELRQDLAQRLQTAARRASVTKTSYEVQIARQLNLKRET</sequence>
<name>A0ACB8R454_9AGAM</name>
<organism evidence="1 2">
    <name type="scientific">Auriscalpium vulgare</name>
    <dbReference type="NCBI Taxonomy" id="40419"/>
    <lineage>
        <taxon>Eukaryota</taxon>
        <taxon>Fungi</taxon>
        <taxon>Dikarya</taxon>
        <taxon>Basidiomycota</taxon>
        <taxon>Agaricomycotina</taxon>
        <taxon>Agaricomycetes</taxon>
        <taxon>Russulales</taxon>
        <taxon>Auriscalpiaceae</taxon>
        <taxon>Auriscalpium</taxon>
    </lineage>
</organism>
<reference evidence="1" key="2">
    <citation type="journal article" date="2022" name="New Phytol.">
        <title>Evolutionary transition to the ectomycorrhizal habit in the genomes of a hyperdiverse lineage of mushroom-forming fungi.</title>
        <authorList>
            <person name="Looney B."/>
            <person name="Miyauchi S."/>
            <person name="Morin E."/>
            <person name="Drula E."/>
            <person name="Courty P.E."/>
            <person name="Kohler A."/>
            <person name="Kuo A."/>
            <person name="LaButti K."/>
            <person name="Pangilinan J."/>
            <person name="Lipzen A."/>
            <person name="Riley R."/>
            <person name="Andreopoulos W."/>
            <person name="He G."/>
            <person name="Johnson J."/>
            <person name="Nolan M."/>
            <person name="Tritt A."/>
            <person name="Barry K.W."/>
            <person name="Grigoriev I.V."/>
            <person name="Nagy L.G."/>
            <person name="Hibbett D."/>
            <person name="Henrissat B."/>
            <person name="Matheny P.B."/>
            <person name="Labbe J."/>
            <person name="Martin F.M."/>
        </authorList>
    </citation>
    <scope>NUCLEOTIDE SEQUENCE</scope>
    <source>
        <strain evidence="1">FP105234-sp</strain>
    </source>
</reference>
<evidence type="ECO:0000313" key="2">
    <source>
        <dbReference type="Proteomes" id="UP000814033"/>
    </source>
</evidence>
<protein>
    <submittedName>
        <fullName evidence="1">Uncharacterized protein</fullName>
    </submittedName>
</protein>
<proteinExistence type="predicted"/>
<dbReference type="Proteomes" id="UP000814033">
    <property type="component" value="Unassembled WGS sequence"/>
</dbReference>
<reference evidence="1" key="1">
    <citation type="submission" date="2021-02" db="EMBL/GenBank/DDBJ databases">
        <authorList>
            <consortium name="DOE Joint Genome Institute"/>
            <person name="Ahrendt S."/>
            <person name="Looney B.P."/>
            <person name="Miyauchi S."/>
            <person name="Morin E."/>
            <person name="Drula E."/>
            <person name="Courty P.E."/>
            <person name="Chicoki N."/>
            <person name="Fauchery L."/>
            <person name="Kohler A."/>
            <person name="Kuo A."/>
            <person name="Labutti K."/>
            <person name="Pangilinan J."/>
            <person name="Lipzen A."/>
            <person name="Riley R."/>
            <person name="Andreopoulos W."/>
            <person name="He G."/>
            <person name="Johnson J."/>
            <person name="Barry K.W."/>
            <person name="Grigoriev I.V."/>
            <person name="Nagy L."/>
            <person name="Hibbett D."/>
            <person name="Henrissat B."/>
            <person name="Matheny P.B."/>
            <person name="Labbe J."/>
            <person name="Martin F."/>
        </authorList>
    </citation>
    <scope>NUCLEOTIDE SEQUENCE</scope>
    <source>
        <strain evidence="1">FP105234-sp</strain>
    </source>
</reference>
<accession>A0ACB8R454</accession>